<gene>
    <name evidence="1" type="ORF">L596_010423</name>
</gene>
<sequence length="138" mass="14558">MLYSSFLSQYQRITIILSNKRDLGEDLGELEDVLACTEAWSALKTVASVLVLAVTPFATHTSGDFPHVLESKAFVRAETFTPLGAGVACAHKASTLPVRTAGQSLKAAQALALPSANAKALPAATINIGIAFPDRTLF</sequence>
<name>A0A4V6A6W5_STECR</name>
<reference evidence="1 2" key="1">
    <citation type="journal article" date="2015" name="Genome Biol.">
        <title>Comparative genomics of Steinernema reveals deeply conserved gene regulatory networks.</title>
        <authorList>
            <person name="Dillman A.R."/>
            <person name="Macchietto M."/>
            <person name="Porter C.F."/>
            <person name="Rogers A."/>
            <person name="Williams B."/>
            <person name="Antoshechkin I."/>
            <person name="Lee M.M."/>
            <person name="Goodwin Z."/>
            <person name="Lu X."/>
            <person name="Lewis E.E."/>
            <person name="Goodrich-Blair H."/>
            <person name="Stock S.P."/>
            <person name="Adams B.J."/>
            <person name="Sternberg P.W."/>
            <person name="Mortazavi A."/>
        </authorList>
    </citation>
    <scope>NUCLEOTIDE SEQUENCE [LARGE SCALE GENOMIC DNA]</scope>
    <source>
        <strain evidence="1 2">ALL</strain>
    </source>
</reference>
<reference evidence="1 2" key="2">
    <citation type="journal article" date="2019" name="G3 (Bethesda)">
        <title>Hybrid Assembly of the Genome of the Entomopathogenic Nematode Steinernema carpocapsae Identifies the X-Chromosome.</title>
        <authorList>
            <person name="Serra L."/>
            <person name="Macchietto M."/>
            <person name="Macias-Munoz A."/>
            <person name="McGill C.J."/>
            <person name="Rodriguez I.M."/>
            <person name="Rodriguez B."/>
            <person name="Murad R."/>
            <person name="Mortazavi A."/>
        </authorList>
    </citation>
    <scope>NUCLEOTIDE SEQUENCE [LARGE SCALE GENOMIC DNA]</scope>
    <source>
        <strain evidence="1 2">ALL</strain>
    </source>
</reference>
<dbReference type="Proteomes" id="UP000298663">
    <property type="component" value="Unassembled WGS sequence"/>
</dbReference>
<organism evidence="1 2">
    <name type="scientific">Steinernema carpocapsae</name>
    <name type="common">Entomopathogenic nematode</name>
    <dbReference type="NCBI Taxonomy" id="34508"/>
    <lineage>
        <taxon>Eukaryota</taxon>
        <taxon>Metazoa</taxon>
        <taxon>Ecdysozoa</taxon>
        <taxon>Nematoda</taxon>
        <taxon>Chromadorea</taxon>
        <taxon>Rhabditida</taxon>
        <taxon>Tylenchina</taxon>
        <taxon>Panagrolaimomorpha</taxon>
        <taxon>Strongyloidoidea</taxon>
        <taxon>Steinernematidae</taxon>
        <taxon>Steinernema</taxon>
    </lineage>
</organism>
<proteinExistence type="predicted"/>
<keyword evidence="2" id="KW-1185">Reference proteome</keyword>
<protein>
    <submittedName>
        <fullName evidence="1">Uncharacterized protein</fullName>
    </submittedName>
</protein>
<comment type="caution">
    <text evidence="1">The sequence shown here is derived from an EMBL/GenBank/DDBJ whole genome shotgun (WGS) entry which is preliminary data.</text>
</comment>
<evidence type="ECO:0000313" key="1">
    <source>
        <dbReference type="EMBL" id="TKR96405.1"/>
    </source>
</evidence>
<dbReference type="AlphaFoldDB" id="A0A4V6A6W5"/>
<dbReference type="EMBL" id="AZBU02000002">
    <property type="protein sequence ID" value="TKR96405.1"/>
    <property type="molecule type" value="Genomic_DNA"/>
</dbReference>
<accession>A0A4V6A6W5</accession>
<evidence type="ECO:0000313" key="2">
    <source>
        <dbReference type="Proteomes" id="UP000298663"/>
    </source>
</evidence>